<dbReference type="EMBL" id="CP010554">
    <property type="protein sequence ID" value="AJP49011.1"/>
    <property type="molecule type" value="Genomic_DNA"/>
</dbReference>
<dbReference type="RefSeq" id="WP_202635096.1">
    <property type="nucleotide sequence ID" value="NZ_CP010554.1"/>
</dbReference>
<gene>
    <name evidence="1" type="ORF">PG1C_12410</name>
</gene>
<proteinExistence type="predicted"/>
<dbReference type="AlphaFoldDB" id="A0A0C5JNW3"/>
<dbReference type="PIRSF" id="PIRSF030820">
    <property type="entry name" value="UCP030820"/>
    <property type="match status" value="1"/>
</dbReference>
<dbReference type="InterPro" id="IPR008318">
    <property type="entry name" value="UCP030820"/>
</dbReference>
<dbReference type="HOGENOM" id="CLU_115811_2_1_4"/>
<dbReference type="Pfam" id="PF06073">
    <property type="entry name" value="DUF934"/>
    <property type="match status" value="1"/>
</dbReference>
<evidence type="ECO:0000313" key="2">
    <source>
        <dbReference type="Proteomes" id="UP000061603"/>
    </source>
</evidence>
<name>A0A0C5JNW3_9PROT</name>
<organism evidence="1 2">
    <name type="scientific">Rugosibacter aromaticivorans</name>
    <dbReference type="NCBI Taxonomy" id="1565605"/>
    <lineage>
        <taxon>Bacteria</taxon>
        <taxon>Pseudomonadati</taxon>
        <taxon>Pseudomonadota</taxon>
        <taxon>Betaproteobacteria</taxon>
        <taxon>Nitrosomonadales</taxon>
        <taxon>Sterolibacteriaceae</taxon>
        <taxon>Rugosibacter</taxon>
    </lineage>
</organism>
<dbReference type="KEGG" id="rbu:PG1C_12410"/>
<dbReference type="Proteomes" id="UP000061603">
    <property type="component" value="Chromosome"/>
</dbReference>
<dbReference type="PATRIC" id="fig|1565605.3.peg.2632"/>
<keyword evidence="2" id="KW-1185">Reference proteome</keyword>
<protein>
    <recommendedName>
        <fullName evidence="3">Oxidoreductase</fullName>
    </recommendedName>
</protein>
<reference evidence="1 2" key="1">
    <citation type="journal article" date="2015" name="Genome Announc.">
        <title>Complete Genome Sequence of a Novel Bacterium within the Family Rhodocyclaceae That Degrades Polycyclic Aromatic Hydrocarbons.</title>
        <authorList>
            <person name="Singleton D.R."/>
            <person name="Dickey A.N."/>
            <person name="Scholl E.H."/>
            <person name="Wright F.A."/>
            <person name="Aitken M.D."/>
        </authorList>
    </citation>
    <scope>NUCLEOTIDE SEQUENCE [LARGE SCALE GENOMIC DNA]</scope>
    <source>
        <strain evidence="2">PG1-Ca6</strain>
    </source>
</reference>
<evidence type="ECO:0008006" key="3">
    <source>
        <dbReference type="Google" id="ProtNLM"/>
    </source>
</evidence>
<dbReference type="STRING" id="1565605.PG1C_12410"/>
<accession>A0A0C5JNW3</accession>
<evidence type="ECO:0000313" key="1">
    <source>
        <dbReference type="EMBL" id="AJP49011.1"/>
    </source>
</evidence>
<sequence length="173" mass="19291">MSKQLIKDRQLVDDHWQVVSLSDEATADDAAALHVPAGSVLIPAPVWLAQRDALLARSDEIAVSLAPTFAVEDLADDVQRFAMIAVEFPKFTNGRGYSTARLLRERYGFRGELRAVGNIGRDQLFYLFRVGFNAFLIPQGQNAEEALQSLNDFPEVYQGAVDQPLPLFRRRTA</sequence>